<comment type="caution">
    <text evidence="2">The sequence shown here is derived from an EMBL/GenBank/DDBJ whole genome shotgun (WGS) entry which is preliminary data.</text>
</comment>
<dbReference type="OrthoDB" id="6513042at2759"/>
<protein>
    <submittedName>
        <fullName evidence="2">Uncharacterized protein</fullName>
    </submittedName>
</protein>
<dbReference type="Proteomes" id="UP000557566">
    <property type="component" value="Unassembled WGS sequence"/>
</dbReference>
<evidence type="ECO:0000313" key="3">
    <source>
        <dbReference type="Proteomes" id="UP000557566"/>
    </source>
</evidence>
<dbReference type="AlphaFoldDB" id="A0A8H4PZX4"/>
<evidence type="ECO:0000256" key="1">
    <source>
        <dbReference type="SAM" id="MobiDB-lite"/>
    </source>
</evidence>
<name>A0A8H4PZX4_9HYPO</name>
<proteinExistence type="predicted"/>
<evidence type="ECO:0000313" key="2">
    <source>
        <dbReference type="EMBL" id="KAF4513567.1"/>
    </source>
</evidence>
<gene>
    <name evidence="2" type="ORF">G6O67_000822</name>
</gene>
<accession>A0A8H4PZX4</accession>
<organism evidence="2 3">
    <name type="scientific">Ophiocordyceps sinensis</name>
    <dbReference type="NCBI Taxonomy" id="72228"/>
    <lineage>
        <taxon>Eukaryota</taxon>
        <taxon>Fungi</taxon>
        <taxon>Dikarya</taxon>
        <taxon>Ascomycota</taxon>
        <taxon>Pezizomycotina</taxon>
        <taxon>Sordariomycetes</taxon>
        <taxon>Hypocreomycetidae</taxon>
        <taxon>Hypocreales</taxon>
        <taxon>Ophiocordycipitaceae</taxon>
        <taxon>Ophiocordyceps</taxon>
    </lineage>
</organism>
<dbReference type="EMBL" id="JAAVMX010000001">
    <property type="protein sequence ID" value="KAF4513567.1"/>
    <property type="molecule type" value="Genomic_DNA"/>
</dbReference>
<sequence length="427" mass="47008">MVQTGFFAGEHRAAAQIRALRKLQHICSSMVDQALINRHLRLALHTVPTKVRLSLASGRAVNVLKLPLWLVNPEERGPGHHVGCSSGPRQVPERQTSWPRPRYGFITAGSGLSSTKPDLIVIKLTAGHVLERRRQCLSTVAPLAKYSKVYCSAPTHVAVDNFCARMERICRQVTDRHNAAAKAEAQLPRKLIIRAYKMPDELSPAVMSVKDQDAEGNFMNRHGHDGKISPLEFLKTSGWPVYRLRVQLRMAKDLFGMCHREVYPDVPFEYGPNGDIDLPQHSPGRVLETMMCAKFPDLAPAPPGTLQPCFVHCKGSICHIDPDTKSKKSPDQVKVALDLLVDLVDATAMVVITPYKANKEASGVFASAPSTHRSPAPPPLQPSTHFRARRPTLSASSLERPRPWGPALPMTYSGSTSYYPASDAGCC</sequence>
<feature type="region of interest" description="Disordered" evidence="1">
    <location>
        <begin position="366"/>
        <end position="406"/>
    </location>
</feature>
<reference evidence="2 3" key="1">
    <citation type="journal article" date="2020" name="Genome Biol. Evol.">
        <title>A new high-quality draft genome assembly of the Chinese cordyceps Ophiocordyceps sinensis.</title>
        <authorList>
            <person name="Shu R."/>
            <person name="Zhang J."/>
            <person name="Meng Q."/>
            <person name="Zhang H."/>
            <person name="Zhou G."/>
            <person name="Li M."/>
            <person name="Wu P."/>
            <person name="Zhao Y."/>
            <person name="Chen C."/>
            <person name="Qin Q."/>
        </authorList>
    </citation>
    <scope>NUCLEOTIDE SEQUENCE [LARGE SCALE GENOMIC DNA]</scope>
    <source>
        <strain evidence="2 3">IOZ07</strain>
    </source>
</reference>
<keyword evidence="3" id="KW-1185">Reference proteome</keyword>